<proteinExistence type="predicted"/>
<evidence type="ECO:0000313" key="4">
    <source>
        <dbReference type="Proteomes" id="UP000199516"/>
    </source>
</evidence>
<dbReference type="Pfam" id="PF14145">
    <property type="entry name" value="YrhK"/>
    <property type="match status" value="1"/>
</dbReference>
<sequence length="96" mass="11132">MPKIRDKEGILEIQIGTCRVSINKECKLIRMFNDLFIGLFFVCGSLLNFFETLSMYGNVLYFAGSMILASRAWRSIQSNIEVKYKESETTNGQHYY</sequence>
<name>A0A1I2EUV4_9BACI</name>
<feature type="domain" description="YrhK" evidence="2">
    <location>
        <begin position="28"/>
        <end position="72"/>
    </location>
</feature>
<keyword evidence="4" id="KW-1185">Reference proteome</keyword>
<keyword evidence="1" id="KW-1133">Transmembrane helix</keyword>
<dbReference type="RefSeq" id="WP_091663177.1">
    <property type="nucleotide sequence ID" value="NZ_FONT01000007.1"/>
</dbReference>
<keyword evidence="1" id="KW-0812">Transmembrane</keyword>
<reference evidence="3 4" key="1">
    <citation type="submission" date="2016-10" db="EMBL/GenBank/DDBJ databases">
        <authorList>
            <person name="de Groot N.N."/>
        </authorList>
    </citation>
    <scope>NUCLEOTIDE SEQUENCE [LARGE SCALE GENOMIC DNA]</scope>
    <source>
        <strain evidence="3 4">DSM 23995</strain>
    </source>
</reference>
<keyword evidence="1" id="KW-0472">Membrane</keyword>
<dbReference type="EMBL" id="FONT01000007">
    <property type="protein sequence ID" value="SFE96894.1"/>
    <property type="molecule type" value="Genomic_DNA"/>
</dbReference>
<gene>
    <name evidence="3" type="ORF">SAMN05192532_10729</name>
</gene>
<evidence type="ECO:0000259" key="2">
    <source>
        <dbReference type="Pfam" id="PF14145"/>
    </source>
</evidence>
<feature type="transmembrane region" description="Helical" evidence="1">
    <location>
        <begin position="31"/>
        <end position="50"/>
    </location>
</feature>
<dbReference type="InterPro" id="IPR025424">
    <property type="entry name" value="YrhK_domain"/>
</dbReference>
<evidence type="ECO:0000256" key="1">
    <source>
        <dbReference type="SAM" id="Phobius"/>
    </source>
</evidence>
<dbReference type="AlphaFoldDB" id="A0A1I2EUV4"/>
<organism evidence="3 4">
    <name type="scientific">Alteribacillus iranensis</name>
    <dbReference type="NCBI Taxonomy" id="930128"/>
    <lineage>
        <taxon>Bacteria</taxon>
        <taxon>Bacillati</taxon>
        <taxon>Bacillota</taxon>
        <taxon>Bacilli</taxon>
        <taxon>Bacillales</taxon>
        <taxon>Bacillaceae</taxon>
        <taxon>Alteribacillus</taxon>
    </lineage>
</organism>
<dbReference type="Proteomes" id="UP000199516">
    <property type="component" value="Unassembled WGS sequence"/>
</dbReference>
<dbReference type="OrthoDB" id="2135402at2"/>
<accession>A0A1I2EUV4</accession>
<protein>
    <submittedName>
        <fullName evidence="3">YrhK-like protein</fullName>
    </submittedName>
</protein>
<evidence type="ECO:0000313" key="3">
    <source>
        <dbReference type="EMBL" id="SFE96894.1"/>
    </source>
</evidence>